<evidence type="ECO:0000313" key="7">
    <source>
        <dbReference type="Proteomes" id="UP000306585"/>
    </source>
</evidence>
<dbReference type="PANTHER" id="PTHR42679">
    <property type="entry name" value="S-METHYL-5'-THIOADENOSINE PHOSPHORYLASE"/>
    <property type="match status" value="1"/>
</dbReference>
<sequence>MSRLTPHRTGIIGGSGLYHIDGIEVLDTLTIDTPYGAPSDELVLARIGNQEIVFLPRHGRNHSIPPHKINYRANIYAMKLAGVNRLISISAVGSLRKHIHPGEFVLVDQFVDRTHGRESTFFDGPIVAHVSMADPVCNELREELATACRKADITTHQGGRYLVMQGPQFSSRAESELYRSWGMDVIGMTNLPEAKLAREAEICYATVAMCTDYDCWHGQEEDVSVQSIVEVMQQNVTRAKAMLHAFFAGYQQSTCHCGCREALEQGIFADLSSLDDDAIRPVHALVARLL</sequence>
<comment type="similarity">
    <text evidence="4">Belongs to the PNP/MTAP phosphorylase family. MTAP subfamily.</text>
</comment>
<feature type="site" description="Important for substrate specificity" evidence="4">
    <location>
        <position position="225"/>
    </location>
</feature>
<keyword evidence="2 4" id="KW-0808">Transferase</keyword>
<feature type="binding site" evidence="4">
    <location>
        <position position="15"/>
    </location>
    <ligand>
        <name>phosphate</name>
        <dbReference type="ChEBI" id="CHEBI:43474"/>
    </ligand>
</feature>
<evidence type="ECO:0000256" key="3">
    <source>
        <dbReference type="ARBA" id="ARBA00022726"/>
    </source>
</evidence>
<dbReference type="NCBIfam" id="NF006599">
    <property type="entry name" value="PRK09136.1"/>
    <property type="match status" value="1"/>
</dbReference>
<feature type="domain" description="Nucleoside phosphorylase" evidence="5">
    <location>
        <begin position="9"/>
        <end position="247"/>
    </location>
</feature>
<evidence type="ECO:0000256" key="4">
    <source>
        <dbReference type="HAMAP-Rule" id="MF_01963"/>
    </source>
</evidence>
<dbReference type="SUPFAM" id="SSF53167">
    <property type="entry name" value="Purine and uridine phosphorylases"/>
    <property type="match status" value="1"/>
</dbReference>
<dbReference type="GO" id="GO:0019509">
    <property type="term" value="P:L-methionine salvage from methylthioadenosine"/>
    <property type="evidence" value="ECO:0007669"/>
    <property type="project" value="UniProtKB-UniRule"/>
</dbReference>
<dbReference type="InterPro" id="IPR035994">
    <property type="entry name" value="Nucleoside_phosphorylase_sf"/>
</dbReference>
<dbReference type="AlphaFoldDB" id="A0A5R9GRT7"/>
<dbReference type="InterPro" id="IPR018099">
    <property type="entry name" value="Purine_phosphorylase-2_CS"/>
</dbReference>
<dbReference type="GO" id="GO:0017061">
    <property type="term" value="F:S-methyl-5-thioadenosine phosphorylase activity"/>
    <property type="evidence" value="ECO:0007669"/>
    <property type="project" value="UniProtKB-UniRule"/>
</dbReference>
<keyword evidence="7" id="KW-1185">Reference proteome</keyword>
<comment type="caution">
    <text evidence="6">The sequence shown here is derived from an EMBL/GenBank/DDBJ whole genome shotgun (WGS) entry which is preliminary data.</text>
</comment>
<organism evidence="6 7">
    <name type="scientific">Mariprofundus erugo</name>
    <dbReference type="NCBI Taxonomy" id="2528639"/>
    <lineage>
        <taxon>Bacteria</taxon>
        <taxon>Pseudomonadati</taxon>
        <taxon>Pseudomonadota</taxon>
        <taxon>Candidatius Mariprofundia</taxon>
        <taxon>Mariprofundales</taxon>
        <taxon>Mariprofundaceae</taxon>
        <taxon>Mariprofundus</taxon>
    </lineage>
</organism>
<dbReference type="OrthoDB" id="1523230at2"/>
<proteinExistence type="inferred from homology"/>
<dbReference type="GO" id="GO:0006166">
    <property type="term" value="P:purine ribonucleoside salvage"/>
    <property type="evidence" value="ECO:0007669"/>
    <property type="project" value="UniProtKB-KW"/>
</dbReference>
<dbReference type="InterPro" id="IPR010044">
    <property type="entry name" value="MTAP"/>
</dbReference>
<comment type="subunit">
    <text evidence="4">Homohexamer. Dimer of a homotrimer.</text>
</comment>
<dbReference type="Gene3D" id="3.40.50.1580">
    <property type="entry name" value="Nucleoside phosphorylase domain"/>
    <property type="match status" value="1"/>
</dbReference>
<keyword evidence="3 4" id="KW-0660">Purine salvage</keyword>
<dbReference type="Proteomes" id="UP000306585">
    <property type="component" value="Unassembled WGS sequence"/>
</dbReference>
<dbReference type="PANTHER" id="PTHR42679:SF2">
    <property type="entry name" value="S-METHYL-5'-THIOADENOSINE PHOSPHORYLASE"/>
    <property type="match status" value="1"/>
</dbReference>
<keyword evidence="1 4" id="KW-0328">Glycosyltransferase</keyword>
<feature type="binding site" evidence="4">
    <location>
        <position position="188"/>
    </location>
    <ligand>
        <name>substrate</name>
    </ligand>
</feature>
<comment type="function">
    <text evidence="4">Catalyzes the reversible phosphorylation of S-methyl-5'-thioadenosine (MTA) to adenine and 5-methylthioribose-1-phosphate. Involved in the breakdown of MTA, a major by-product of polyamine biosynthesis. Responsible for the first step in the methionine salvage pathway after MTA has been generated from S-adenosylmethionine. Has broad substrate specificity with 6-aminopurine nucleosides as preferred substrates.</text>
</comment>
<dbReference type="InterPro" id="IPR000845">
    <property type="entry name" value="Nucleoside_phosphorylase_d"/>
</dbReference>
<dbReference type="HAMAP" id="MF_01963">
    <property type="entry name" value="MTAP"/>
    <property type="match status" value="1"/>
</dbReference>
<accession>A0A5R9GRT7</accession>
<dbReference type="NCBIfam" id="TIGR01694">
    <property type="entry name" value="MTAP"/>
    <property type="match status" value="1"/>
</dbReference>
<dbReference type="EC" id="2.4.2.28" evidence="4"/>
<name>A0A5R9GRT7_9PROT</name>
<dbReference type="Pfam" id="PF01048">
    <property type="entry name" value="PNP_UDP_1"/>
    <property type="match status" value="1"/>
</dbReference>
<feature type="site" description="Important for substrate specificity" evidence="4">
    <location>
        <position position="170"/>
    </location>
</feature>
<protein>
    <recommendedName>
        <fullName evidence="4">S-methyl-5'-thioadenosine phosphorylase</fullName>
        <ecNumber evidence="4">2.4.2.28</ecNumber>
    </recommendedName>
    <alternativeName>
        <fullName evidence="4">5'-methylthioadenosine phosphorylase</fullName>
        <shortName evidence="4">MTA phosphorylase</shortName>
        <shortName evidence="4">MTAP</shortName>
    </alternativeName>
</protein>
<reference evidence="6 7" key="1">
    <citation type="journal article" date="2019" name="Appl. Environ. Microbiol.">
        <title>Environmental Evidence and Genomic Insight of Iron-oxidizing Bacteria Preference Towards More Corrosion Resistant Stainless Steel at Higher Salinities.</title>
        <authorList>
            <person name="Garrison C.E."/>
            <person name="Price K.A."/>
            <person name="Field E.K."/>
        </authorList>
    </citation>
    <scope>NUCLEOTIDE SEQUENCE [LARGE SCALE GENOMIC DNA]</scope>
    <source>
        <strain evidence="6 7">P3</strain>
    </source>
</reference>
<feature type="binding site" evidence="4">
    <location>
        <begin position="212"/>
        <end position="214"/>
    </location>
    <ligand>
        <name>substrate</name>
    </ligand>
</feature>
<dbReference type="UniPathway" id="UPA00904">
    <property type="reaction ID" value="UER00873"/>
</dbReference>
<feature type="binding site" evidence="4">
    <location>
        <position position="189"/>
    </location>
    <ligand>
        <name>phosphate</name>
        <dbReference type="ChEBI" id="CHEBI:43474"/>
    </ligand>
</feature>
<dbReference type="EMBL" id="VBRY01000005">
    <property type="protein sequence ID" value="TLS67619.1"/>
    <property type="molecule type" value="Genomic_DNA"/>
</dbReference>
<evidence type="ECO:0000259" key="5">
    <source>
        <dbReference type="Pfam" id="PF01048"/>
    </source>
</evidence>
<dbReference type="CDD" id="cd09010">
    <property type="entry name" value="MTAP_SsMTAPII_like_MTIP"/>
    <property type="match status" value="1"/>
</dbReference>
<feature type="binding site" evidence="4">
    <location>
        <begin position="90"/>
        <end position="91"/>
    </location>
    <ligand>
        <name>phosphate</name>
        <dbReference type="ChEBI" id="CHEBI:43474"/>
    </ligand>
</feature>
<dbReference type="FunFam" id="3.40.50.1580:FF:000012">
    <property type="entry name" value="Probable 6-oxopurine nucleoside phosphorylase"/>
    <property type="match status" value="1"/>
</dbReference>
<evidence type="ECO:0000256" key="1">
    <source>
        <dbReference type="ARBA" id="ARBA00022676"/>
    </source>
</evidence>
<dbReference type="RefSeq" id="WP_138239052.1">
    <property type="nucleotide sequence ID" value="NZ_VBRY01000005.1"/>
</dbReference>
<feature type="binding site" evidence="4">
    <location>
        <begin position="57"/>
        <end position="58"/>
    </location>
    <ligand>
        <name>phosphate</name>
        <dbReference type="ChEBI" id="CHEBI:43474"/>
    </ligand>
</feature>
<dbReference type="GO" id="GO:0005829">
    <property type="term" value="C:cytosol"/>
    <property type="evidence" value="ECO:0007669"/>
    <property type="project" value="TreeGrafter"/>
</dbReference>
<comment type="catalytic activity">
    <reaction evidence="4">
        <text>S-methyl-5'-thioadenosine + phosphate = 5-(methylsulfanyl)-alpha-D-ribose 1-phosphate + adenine</text>
        <dbReference type="Rhea" id="RHEA:11852"/>
        <dbReference type="ChEBI" id="CHEBI:16708"/>
        <dbReference type="ChEBI" id="CHEBI:17509"/>
        <dbReference type="ChEBI" id="CHEBI:43474"/>
        <dbReference type="ChEBI" id="CHEBI:58533"/>
        <dbReference type="EC" id="2.4.2.28"/>
    </reaction>
</comment>
<evidence type="ECO:0000256" key="2">
    <source>
        <dbReference type="ARBA" id="ARBA00022679"/>
    </source>
</evidence>
<comment type="pathway">
    <text evidence="4">Amino-acid biosynthesis; L-methionine biosynthesis via salvage pathway; S-methyl-5-thio-alpha-D-ribose 1-phosphate from S-methyl-5'-thioadenosine (phosphorylase route): step 1/1.</text>
</comment>
<evidence type="ECO:0000313" key="6">
    <source>
        <dbReference type="EMBL" id="TLS67619.1"/>
    </source>
</evidence>
<dbReference type="PROSITE" id="PS01240">
    <property type="entry name" value="PNP_MTAP_2"/>
    <property type="match status" value="1"/>
</dbReference>
<gene>
    <name evidence="4 6" type="primary">mtnP</name>
    <name evidence="6" type="ORF">FEF65_06820</name>
</gene>